<keyword evidence="2" id="KW-0472">Membrane</keyword>
<evidence type="ECO:0000256" key="1">
    <source>
        <dbReference type="SAM" id="MobiDB-lite"/>
    </source>
</evidence>
<reference evidence="3 4" key="1">
    <citation type="submission" date="2015-01" db="EMBL/GenBank/DDBJ databases">
        <title>The Genome Sequence of Capronia semiimmersa CBS27337.</title>
        <authorList>
            <consortium name="The Broad Institute Genomics Platform"/>
            <person name="Cuomo C."/>
            <person name="de Hoog S."/>
            <person name="Gorbushina A."/>
            <person name="Stielow B."/>
            <person name="Teixiera M."/>
            <person name="Abouelleil A."/>
            <person name="Chapman S.B."/>
            <person name="Priest M."/>
            <person name="Young S.K."/>
            <person name="Wortman J."/>
            <person name="Nusbaum C."/>
            <person name="Birren B."/>
        </authorList>
    </citation>
    <scope>NUCLEOTIDE SEQUENCE [LARGE SCALE GENOMIC DNA]</scope>
    <source>
        <strain evidence="3 4">CBS 27337</strain>
    </source>
</reference>
<evidence type="ECO:0000313" key="3">
    <source>
        <dbReference type="EMBL" id="KIW72879.1"/>
    </source>
</evidence>
<gene>
    <name evidence="3" type="ORF">PV04_01040</name>
</gene>
<name>A0A0D2GKH4_9EURO</name>
<dbReference type="AlphaFoldDB" id="A0A0D2GKH4"/>
<keyword evidence="4" id="KW-1185">Reference proteome</keyword>
<dbReference type="Proteomes" id="UP000054266">
    <property type="component" value="Unassembled WGS sequence"/>
</dbReference>
<protein>
    <submittedName>
        <fullName evidence="3">Uncharacterized protein</fullName>
    </submittedName>
</protein>
<feature type="compositionally biased region" description="Low complexity" evidence="1">
    <location>
        <begin position="128"/>
        <end position="138"/>
    </location>
</feature>
<feature type="compositionally biased region" description="Basic and acidic residues" evidence="1">
    <location>
        <begin position="109"/>
        <end position="127"/>
    </location>
</feature>
<evidence type="ECO:0000256" key="2">
    <source>
        <dbReference type="SAM" id="Phobius"/>
    </source>
</evidence>
<sequence length="138" mass="16265">MPPRRSRNGNRARTTAFGRAYPNIQRALLLSCEASPFLLLATIATGAGIWKRPTWQRAILWRIALWSFLSRWILVGCAITCSWNEWGRDDGREQDEEDRDRARRLVQEQLERNEEQHRRRQYQEQERNQNQAQGDAGD</sequence>
<proteinExistence type="predicted"/>
<keyword evidence="2" id="KW-0812">Transmembrane</keyword>
<dbReference type="HOGENOM" id="CLU_135126_0_0_1"/>
<accession>A0A0D2GKH4</accession>
<keyword evidence="2" id="KW-1133">Transmembrane helix</keyword>
<evidence type="ECO:0000313" key="4">
    <source>
        <dbReference type="Proteomes" id="UP000054266"/>
    </source>
</evidence>
<dbReference type="EMBL" id="KN846956">
    <property type="protein sequence ID" value="KIW72879.1"/>
    <property type="molecule type" value="Genomic_DNA"/>
</dbReference>
<organism evidence="3 4">
    <name type="scientific">Phialophora macrospora</name>
    <dbReference type="NCBI Taxonomy" id="1851006"/>
    <lineage>
        <taxon>Eukaryota</taxon>
        <taxon>Fungi</taxon>
        <taxon>Dikarya</taxon>
        <taxon>Ascomycota</taxon>
        <taxon>Pezizomycotina</taxon>
        <taxon>Eurotiomycetes</taxon>
        <taxon>Chaetothyriomycetidae</taxon>
        <taxon>Chaetothyriales</taxon>
        <taxon>Herpotrichiellaceae</taxon>
        <taxon>Phialophora</taxon>
    </lineage>
</organism>
<feature type="transmembrane region" description="Helical" evidence="2">
    <location>
        <begin position="59"/>
        <end position="83"/>
    </location>
</feature>
<feature type="transmembrane region" description="Helical" evidence="2">
    <location>
        <begin position="27"/>
        <end position="47"/>
    </location>
</feature>
<feature type="region of interest" description="Disordered" evidence="1">
    <location>
        <begin position="109"/>
        <end position="138"/>
    </location>
</feature>